<protein>
    <submittedName>
        <fullName evidence="1">Uncharacterized protein</fullName>
    </submittedName>
</protein>
<proteinExistence type="predicted"/>
<organism evidence="1 2">
    <name type="scientific">Oesophagostomum dentatum</name>
    <name type="common">Nodular worm</name>
    <dbReference type="NCBI Taxonomy" id="61180"/>
    <lineage>
        <taxon>Eukaryota</taxon>
        <taxon>Metazoa</taxon>
        <taxon>Ecdysozoa</taxon>
        <taxon>Nematoda</taxon>
        <taxon>Chromadorea</taxon>
        <taxon>Rhabditida</taxon>
        <taxon>Rhabditina</taxon>
        <taxon>Rhabditomorpha</taxon>
        <taxon>Strongyloidea</taxon>
        <taxon>Strongylidae</taxon>
        <taxon>Oesophagostomum</taxon>
    </lineage>
</organism>
<name>A0A0B1SBT2_OESDE</name>
<accession>A0A0B1SBT2</accession>
<reference evidence="1 2" key="1">
    <citation type="submission" date="2014-03" db="EMBL/GenBank/DDBJ databases">
        <title>Draft genome of the hookworm Oesophagostomum dentatum.</title>
        <authorList>
            <person name="Mitreva M."/>
        </authorList>
    </citation>
    <scope>NUCLEOTIDE SEQUENCE [LARGE SCALE GENOMIC DNA]</scope>
    <source>
        <strain evidence="1 2">OD-Hann</strain>
    </source>
</reference>
<gene>
    <name evidence="1" type="ORF">OESDEN_17542</name>
</gene>
<dbReference type="Proteomes" id="UP000053660">
    <property type="component" value="Unassembled WGS sequence"/>
</dbReference>
<sequence length="91" mass="10287">MRFLSGRSLLKEVLPVVQRRYDELVKQRNLLVEKVNKLRETVGLPAYMTEDELKPIDGDVKTANSFSMESVKNDSAASTCSSLPTSQIERK</sequence>
<evidence type="ECO:0000313" key="1">
    <source>
        <dbReference type="EMBL" id="KHJ82763.1"/>
    </source>
</evidence>
<keyword evidence="2" id="KW-1185">Reference proteome</keyword>
<dbReference type="EMBL" id="KN577243">
    <property type="protein sequence ID" value="KHJ82763.1"/>
    <property type="molecule type" value="Genomic_DNA"/>
</dbReference>
<dbReference type="AlphaFoldDB" id="A0A0B1SBT2"/>
<evidence type="ECO:0000313" key="2">
    <source>
        <dbReference type="Proteomes" id="UP000053660"/>
    </source>
</evidence>
<dbReference type="OrthoDB" id="5834588at2759"/>